<accession>A0AAW0GCH2</accession>
<evidence type="ECO:0000313" key="3">
    <source>
        <dbReference type="Proteomes" id="UP001385951"/>
    </source>
</evidence>
<reference evidence="2 3" key="1">
    <citation type="submission" date="2022-09" db="EMBL/GenBank/DDBJ databases">
        <authorList>
            <person name="Palmer J.M."/>
        </authorList>
    </citation>
    <scope>NUCLEOTIDE SEQUENCE [LARGE SCALE GENOMIC DNA]</scope>
    <source>
        <strain evidence="2 3">DSM 7382</strain>
    </source>
</reference>
<organism evidence="2 3">
    <name type="scientific">Cerrena zonata</name>
    <dbReference type="NCBI Taxonomy" id="2478898"/>
    <lineage>
        <taxon>Eukaryota</taxon>
        <taxon>Fungi</taxon>
        <taxon>Dikarya</taxon>
        <taxon>Basidiomycota</taxon>
        <taxon>Agaricomycotina</taxon>
        <taxon>Agaricomycetes</taxon>
        <taxon>Polyporales</taxon>
        <taxon>Cerrenaceae</taxon>
        <taxon>Cerrena</taxon>
    </lineage>
</organism>
<feature type="region of interest" description="Disordered" evidence="1">
    <location>
        <begin position="1"/>
        <end position="34"/>
    </location>
</feature>
<dbReference type="Proteomes" id="UP001385951">
    <property type="component" value="Unassembled WGS sequence"/>
</dbReference>
<comment type="caution">
    <text evidence="2">The sequence shown here is derived from an EMBL/GenBank/DDBJ whole genome shotgun (WGS) entry which is preliminary data.</text>
</comment>
<name>A0AAW0GCH2_9APHY</name>
<evidence type="ECO:0000313" key="2">
    <source>
        <dbReference type="EMBL" id="KAK7687627.1"/>
    </source>
</evidence>
<sequence length="544" mass="60691">MPAERNTDKSKASRQDPIPSQSRKPAKTKPPADQVAIIPTPIGVGSCYHTNKNSSPLTSPRYDPLRIKRYDAGSYQCVTCGRNTGMETRKLFIEHLKTCSKKREHFFIANVGQCKYIFRNVEDCEAYLKKLESSDFLKGLNGKNRLICDVYHPVFYDNKRTIWVLCCGIDSHATSQTRHKHRDHWNNWAPKNTGAGANKTKPTFHWYTPNAKSNGKDSIRDVWETAAYFLVWLREKETVKDALDFLLVPSHLRITTRRGRGGTKESTPPTFMMIESSSGSNGAPSATPAPPVPLHSSSQPSSSSHTVGCSLSQSWPACATSSFGSQILPSTFMTDYQDSLDYNQSFGVGPSLSAGQYSAPWEEESSFKACQQSSRVSLRPLPYAQTLSTYFDPTPSLTLREIFEQSSYSAPVDGYPAQTSLTYTYPAPVAPNFTFPMMNPTSWNSGYRDQENVHDTFRNACQQGTPADSFYSQPMAHVGTAESQVYGSLVNHWRLRSNEFMPLSSSYPGHHGLGEALPLSSPFNSHYRSRYPTGNHSHNPTHLS</sequence>
<keyword evidence="3" id="KW-1185">Reference proteome</keyword>
<dbReference type="EMBL" id="JASBNA010000012">
    <property type="protein sequence ID" value="KAK7687627.1"/>
    <property type="molecule type" value="Genomic_DNA"/>
</dbReference>
<dbReference type="AlphaFoldDB" id="A0AAW0GCH2"/>
<protein>
    <submittedName>
        <fullName evidence="2">Uncharacterized protein</fullName>
    </submittedName>
</protein>
<feature type="compositionally biased region" description="Polar residues" evidence="1">
    <location>
        <begin position="264"/>
        <end position="284"/>
    </location>
</feature>
<feature type="region of interest" description="Disordered" evidence="1">
    <location>
        <begin position="257"/>
        <end position="305"/>
    </location>
</feature>
<gene>
    <name evidence="2" type="ORF">QCA50_008841</name>
</gene>
<feature type="compositionally biased region" description="Basic and acidic residues" evidence="1">
    <location>
        <begin position="1"/>
        <end position="14"/>
    </location>
</feature>
<evidence type="ECO:0000256" key="1">
    <source>
        <dbReference type="SAM" id="MobiDB-lite"/>
    </source>
</evidence>
<feature type="compositionally biased region" description="Low complexity" evidence="1">
    <location>
        <begin position="294"/>
        <end position="304"/>
    </location>
</feature>
<proteinExistence type="predicted"/>